<keyword evidence="1" id="KW-0472">Membrane</keyword>
<sequence length="222" mass="23461">MAKTKIGLALGAIGVAVVLLPVLLLFITGGFDSPIQKLYDTPLAPGLPFGIIITAAGGVVSCVGLLLFIKGMRAPPDYSRPPPAPRRPLKRAPPPSDLAVVERELEAMLSEDKPAIEVRTVEPRRIQNQQAAAQVQVEEAKPMASAERVKVVTRGVDEVCKTCGALNVLGARVCSQCGGELYKPDPKALPCPVCGAPLDKSMKIGENVVCTVCFSELRIAQA</sequence>
<dbReference type="AlphaFoldDB" id="A0A7J3VUG2"/>
<feature type="transmembrane region" description="Helical" evidence="1">
    <location>
        <begin position="7"/>
        <end position="27"/>
    </location>
</feature>
<feature type="transmembrane region" description="Helical" evidence="1">
    <location>
        <begin position="47"/>
        <end position="69"/>
    </location>
</feature>
<comment type="caution">
    <text evidence="2">The sequence shown here is derived from an EMBL/GenBank/DDBJ whole genome shotgun (WGS) entry which is preliminary data.</text>
</comment>
<keyword evidence="1" id="KW-0812">Transmembrane</keyword>
<dbReference type="EMBL" id="DRXH01000164">
    <property type="protein sequence ID" value="HHM44582.1"/>
    <property type="molecule type" value="Genomic_DNA"/>
</dbReference>
<keyword evidence="1" id="KW-1133">Transmembrane helix</keyword>
<name>A0A7J3VUG2_CALS0</name>
<protein>
    <submittedName>
        <fullName evidence="2">Zinc ribbon domain-containing protein</fullName>
    </submittedName>
</protein>
<evidence type="ECO:0000313" key="2">
    <source>
        <dbReference type="EMBL" id="HHM44582.1"/>
    </source>
</evidence>
<accession>A0A7J3VUG2</accession>
<gene>
    <name evidence="2" type="ORF">ENM31_04725</name>
</gene>
<evidence type="ECO:0000256" key="1">
    <source>
        <dbReference type="SAM" id="Phobius"/>
    </source>
</evidence>
<reference evidence="2" key="1">
    <citation type="journal article" date="2020" name="mSystems">
        <title>Genome- and Community-Level Interaction Insights into Carbon Utilization and Element Cycling Functions of Hydrothermarchaeota in Hydrothermal Sediment.</title>
        <authorList>
            <person name="Zhou Z."/>
            <person name="Liu Y."/>
            <person name="Xu W."/>
            <person name="Pan J."/>
            <person name="Luo Z.H."/>
            <person name="Li M."/>
        </authorList>
    </citation>
    <scope>NUCLEOTIDE SEQUENCE [LARGE SCALE GENOMIC DNA]</scope>
    <source>
        <strain evidence="2">SpSt-1074</strain>
    </source>
</reference>
<organism evidence="2">
    <name type="scientific">Caldiarchaeum subterraneum</name>
    <dbReference type="NCBI Taxonomy" id="311458"/>
    <lineage>
        <taxon>Archaea</taxon>
        <taxon>Nitrososphaerota</taxon>
        <taxon>Candidatus Caldarchaeales</taxon>
        <taxon>Candidatus Caldarchaeaceae</taxon>
        <taxon>Candidatus Caldarchaeum</taxon>
    </lineage>
</organism>
<proteinExistence type="predicted"/>